<dbReference type="Proteomes" id="UP000249915">
    <property type="component" value="Unassembled WGS sequence"/>
</dbReference>
<evidence type="ECO:0000256" key="7">
    <source>
        <dbReference type="ARBA" id="ARBA00022692"/>
    </source>
</evidence>
<keyword evidence="9" id="KW-0249">Electron transport</keyword>
<protein>
    <recommendedName>
        <fullName evidence="4">Cytochrome bc1 complex cytochrome b subunit</fullName>
        <ecNumber evidence="3">7.1.1.8</ecNumber>
    </recommendedName>
    <alternativeName>
        <fullName evidence="14">Cytochrome bc1 reductase complex subunit QcrB</fullName>
    </alternativeName>
</protein>
<evidence type="ECO:0000256" key="10">
    <source>
        <dbReference type="ARBA" id="ARBA00022989"/>
    </source>
</evidence>
<gene>
    <name evidence="17" type="ORF">BAY60_18185</name>
</gene>
<dbReference type="InterPro" id="IPR016174">
    <property type="entry name" value="Di-haem_cyt_TM"/>
</dbReference>
<dbReference type="AlphaFoldDB" id="A0A2V4B334"/>
<evidence type="ECO:0000259" key="16">
    <source>
        <dbReference type="PROSITE" id="PS51002"/>
    </source>
</evidence>
<evidence type="ECO:0000256" key="11">
    <source>
        <dbReference type="ARBA" id="ARBA00023004"/>
    </source>
</evidence>
<feature type="transmembrane region" description="Helical" evidence="15">
    <location>
        <begin position="74"/>
        <end position="95"/>
    </location>
</feature>
<comment type="cofactor">
    <cofactor evidence="1">
        <name>heme</name>
        <dbReference type="ChEBI" id="CHEBI:30413"/>
    </cofactor>
</comment>
<dbReference type="GO" id="GO:0016020">
    <property type="term" value="C:membrane"/>
    <property type="evidence" value="ECO:0007669"/>
    <property type="project" value="UniProtKB-SubCell"/>
</dbReference>
<dbReference type="InterPro" id="IPR036150">
    <property type="entry name" value="Cyt_b/b6_C_sf"/>
</dbReference>
<evidence type="ECO:0000256" key="3">
    <source>
        <dbReference type="ARBA" id="ARBA00012951"/>
    </source>
</evidence>
<dbReference type="Gene3D" id="1.20.810.10">
    <property type="entry name" value="Cytochrome Bc1 Complex, Chain C"/>
    <property type="match status" value="1"/>
</dbReference>
<keyword evidence="7 15" id="KW-0812">Transmembrane</keyword>
<keyword evidence="11" id="KW-0408">Iron</keyword>
<reference evidence="17 18" key="1">
    <citation type="submission" date="2016-07" db="EMBL/GenBank/DDBJ databases">
        <title>Draft genome sequence of Prauserella muralis DSM 45305, isolated from a mould-covered wall in an indoor environment.</title>
        <authorList>
            <person name="Ruckert C."/>
            <person name="Albersmeier A."/>
            <person name="Jiang C.-L."/>
            <person name="Jiang Y."/>
            <person name="Kalinowski J."/>
            <person name="Schneider O."/>
            <person name="Winkler A."/>
            <person name="Zotchev S.B."/>
        </authorList>
    </citation>
    <scope>NUCLEOTIDE SEQUENCE [LARGE SCALE GENOMIC DNA]</scope>
    <source>
        <strain evidence="17 18">DSM 45305</strain>
    </source>
</reference>
<evidence type="ECO:0000256" key="5">
    <source>
        <dbReference type="ARBA" id="ARBA00022448"/>
    </source>
</evidence>
<dbReference type="InterPro" id="IPR027387">
    <property type="entry name" value="Cytb/b6-like_sf"/>
</dbReference>
<comment type="catalytic activity">
    <reaction evidence="13">
        <text>a quinol + 2 Fe(III)-[cytochrome c](out) = a quinone + 2 Fe(II)-[cytochrome c](out) + 2 H(+)(out)</text>
        <dbReference type="Rhea" id="RHEA:11484"/>
        <dbReference type="Rhea" id="RHEA-COMP:10350"/>
        <dbReference type="Rhea" id="RHEA-COMP:14399"/>
        <dbReference type="ChEBI" id="CHEBI:15378"/>
        <dbReference type="ChEBI" id="CHEBI:24646"/>
        <dbReference type="ChEBI" id="CHEBI:29033"/>
        <dbReference type="ChEBI" id="CHEBI:29034"/>
        <dbReference type="ChEBI" id="CHEBI:132124"/>
        <dbReference type="EC" id="7.1.1.8"/>
    </reaction>
</comment>
<proteinExistence type="predicted"/>
<evidence type="ECO:0000256" key="14">
    <source>
        <dbReference type="ARBA" id="ARBA00029568"/>
    </source>
</evidence>
<keyword evidence="18" id="KW-1185">Reference proteome</keyword>
<evidence type="ECO:0000256" key="9">
    <source>
        <dbReference type="ARBA" id="ARBA00022982"/>
    </source>
</evidence>
<keyword evidence="5" id="KW-0813">Transport</keyword>
<dbReference type="GO" id="GO:0046872">
    <property type="term" value="F:metal ion binding"/>
    <property type="evidence" value="ECO:0007669"/>
    <property type="project" value="UniProtKB-KW"/>
</dbReference>
<sequence length="332" mass="36480">MDDRLGIKAVQYPVPAHANTISYSLGGLTAVALLILTVTGIALAQFYNPDPTAANQSVRDIVDNIYLGRWVRGLHFWAAEAMYVLAILHLLRIYVTGSYKRPREANWLVGVAMFALIIGALFTGTVLKWDQEGFEALAHNLELGRLLGGLGFWFSDSFSEGVPIVVRLYVAHVAIIPGLILALFALHALLVKYHKISPRPDNPTESGEPAEPFTHHLRHIGALGLVLLGGLGVLAVLFPPGIGATPVEGIEVTRPRWMFWWMFTLENWVGLSGILWGAAALFALLVALPFLDHNRRRYWRQRPVAMILGALVLVAIIVLTVLEAVSTPAQHL</sequence>
<dbReference type="GO" id="GO:0022904">
    <property type="term" value="P:respiratory electron transport chain"/>
    <property type="evidence" value="ECO:0007669"/>
    <property type="project" value="InterPro"/>
</dbReference>
<evidence type="ECO:0000256" key="12">
    <source>
        <dbReference type="ARBA" id="ARBA00023136"/>
    </source>
</evidence>
<dbReference type="InterPro" id="IPR005797">
    <property type="entry name" value="Cyt_b/b6_N"/>
</dbReference>
<comment type="caution">
    <text evidence="17">The sequence shown here is derived from an EMBL/GenBank/DDBJ whole genome shotgun (WGS) entry which is preliminary data.</text>
</comment>
<keyword evidence="6" id="KW-0349">Heme</keyword>
<evidence type="ECO:0000256" key="4">
    <source>
        <dbReference type="ARBA" id="ARBA00016116"/>
    </source>
</evidence>
<comment type="subcellular location">
    <subcellularLocation>
        <location evidence="2">Membrane</location>
        <topology evidence="2">Multi-pass membrane protein</topology>
    </subcellularLocation>
</comment>
<feature type="transmembrane region" description="Helical" evidence="15">
    <location>
        <begin position="169"/>
        <end position="190"/>
    </location>
</feature>
<feature type="transmembrane region" description="Helical" evidence="15">
    <location>
        <begin position="268"/>
        <end position="291"/>
    </location>
</feature>
<feature type="transmembrane region" description="Helical" evidence="15">
    <location>
        <begin position="107"/>
        <end position="127"/>
    </location>
</feature>
<dbReference type="PANTHER" id="PTHR19271:SF16">
    <property type="entry name" value="CYTOCHROME B"/>
    <property type="match status" value="1"/>
</dbReference>
<evidence type="ECO:0000313" key="17">
    <source>
        <dbReference type="EMBL" id="PXY28483.1"/>
    </source>
</evidence>
<evidence type="ECO:0000256" key="8">
    <source>
        <dbReference type="ARBA" id="ARBA00022723"/>
    </source>
</evidence>
<dbReference type="GO" id="GO:0008121">
    <property type="term" value="F:quinol-cytochrome-c reductase activity"/>
    <property type="evidence" value="ECO:0007669"/>
    <property type="project" value="UniProtKB-EC"/>
</dbReference>
<dbReference type="EMBL" id="MASW01000002">
    <property type="protein sequence ID" value="PXY28483.1"/>
    <property type="molecule type" value="Genomic_DNA"/>
</dbReference>
<feature type="domain" description="Cytochrome b/b6 N-terminal region profile" evidence="16">
    <location>
        <begin position="1"/>
        <end position="200"/>
    </location>
</feature>
<name>A0A2V4B334_9PSEU</name>
<feature type="transmembrane region" description="Helical" evidence="15">
    <location>
        <begin position="21"/>
        <end position="47"/>
    </location>
</feature>
<dbReference type="SUPFAM" id="SSF81342">
    <property type="entry name" value="Transmembrane di-heme cytochromes"/>
    <property type="match status" value="1"/>
</dbReference>
<keyword evidence="10 15" id="KW-1133">Transmembrane helix</keyword>
<dbReference type="GO" id="GO:0016491">
    <property type="term" value="F:oxidoreductase activity"/>
    <property type="evidence" value="ECO:0007669"/>
    <property type="project" value="InterPro"/>
</dbReference>
<evidence type="ECO:0000256" key="6">
    <source>
        <dbReference type="ARBA" id="ARBA00022617"/>
    </source>
</evidence>
<evidence type="ECO:0000256" key="1">
    <source>
        <dbReference type="ARBA" id="ARBA00001971"/>
    </source>
</evidence>
<keyword evidence="8" id="KW-0479">Metal-binding</keyword>
<dbReference type="Pfam" id="PF00032">
    <property type="entry name" value="Cytochrom_B_C"/>
    <property type="match status" value="1"/>
</dbReference>
<dbReference type="PANTHER" id="PTHR19271">
    <property type="entry name" value="CYTOCHROME B"/>
    <property type="match status" value="1"/>
</dbReference>
<feature type="transmembrane region" description="Helical" evidence="15">
    <location>
        <begin position="303"/>
        <end position="322"/>
    </location>
</feature>
<evidence type="ECO:0000256" key="15">
    <source>
        <dbReference type="SAM" id="Phobius"/>
    </source>
</evidence>
<evidence type="ECO:0000256" key="2">
    <source>
        <dbReference type="ARBA" id="ARBA00004141"/>
    </source>
</evidence>
<dbReference type="Pfam" id="PF13631">
    <property type="entry name" value="Cytochrom_B_N_2"/>
    <property type="match status" value="1"/>
</dbReference>
<keyword evidence="12 15" id="KW-0472">Membrane</keyword>
<evidence type="ECO:0000256" key="13">
    <source>
        <dbReference type="ARBA" id="ARBA00029351"/>
    </source>
</evidence>
<dbReference type="InterPro" id="IPR005798">
    <property type="entry name" value="Cyt_b/b6_C"/>
</dbReference>
<evidence type="ECO:0000313" key="18">
    <source>
        <dbReference type="Proteomes" id="UP000249915"/>
    </source>
</evidence>
<feature type="transmembrane region" description="Helical" evidence="15">
    <location>
        <begin position="220"/>
        <end position="238"/>
    </location>
</feature>
<dbReference type="EC" id="7.1.1.8" evidence="3"/>
<dbReference type="PROSITE" id="PS51002">
    <property type="entry name" value="CYTB_NTER"/>
    <property type="match status" value="1"/>
</dbReference>
<accession>A0A2V4B334</accession>
<organism evidence="17 18">
    <name type="scientific">Prauserella muralis</name>
    <dbReference type="NCBI Taxonomy" id="588067"/>
    <lineage>
        <taxon>Bacteria</taxon>
        <taxon>Bacillati</taxon>
        <taxon>Actinomycetota</taxon>
        <taxon>Actinomycetes</taxon>
        <taxon>Pseudonocardiales</taxon>
        <taxon>Pseudonocardiaceae</taxon>
        <taxon>Prauserella</taxon>
    </lineage>
</organism>
<dbReference type="SUPFAM" id="SSF81648">
    <property type="entry name" value="a domain/subunit of cytochrome bc1 complex (Ubiquinol-cytochrome c reductase)"/>
    <property type="match status" value="1"/>
</dbReference>